<dbReference type="Gene3D" id="3.40.50.2000">
    <property type="entry name" value="Glycogen Phosphorylase B"/>
    <property type="match status" value="3"/>
</dbReference>
<gene>
    <name evidence="3" type="ORF">FNV43_RR17461</name>
</gene>
<dbReference type="InterPro" id="IPR050481">
    <property type="entry name" value="UDP-glycosyltransf_plant"/>
</dbReference>
<evidence type="ECO:0000313" key="3">
    <source>
        <dbReference type="EMBL" id="KAF3439186.1"/>
    </source>
</evidence>
<dbReference type="GO" id="GO:0035251">
    <property type="term" value="F:UDP-glucosyltransferase activity"/>
    <property type="evidence" value="ECO:0007669"/>
    <property type="project" value="InterPro"/>
</dbReference>
<evidence type="ECO:0000256" key="1">
    <source>
        <dbReference type="ARBA" id="ARBA00022676"/>
    </source>
</evidence>
<comment type="caution">
    <text evidence="3">The sequence shown here is derived from an EMBL/GenBank/DDBJ whole genome shotgun (WGS) entry which is preliminary data.</text>
</comment>
<dbReference type="EMBL" id="VOIH02000008">
    <property type="protein sequence ID" value="KAF3439186.1"/>
    <property type="molecule type" value="Genomic_DNA"/>
</dbReference>
<organism evidence="3 4">
    <name type="scientific">Rhamnella rubrinervis</name>
    <dbReference type="NCBI Taxonomy" id="2594499"/>
    <lineage>
        <taxon>Eukaryota</taxon>
        <taxon>Viridiplantae</taxon>
        <taxon>Streptophyta</taxon>
        <taxon>Embryophyta</taxon>
        <taxon>Tracheophyta</taxon>
        <taxon>Spermatophyta</taxon>
        <taxon>Magnoliopsida</taxon>
        <taxon>eudicotyledons</taxon>
        <taxon>Gunneridae</taxon>
        <taxon>Pentapetalae</taxon>
        <taxon>rosids</taxon>
        <taxon>fabids</taxon>
        <taxon>Rosales</taxon>
        <taxon>Rhamnaceae</taxon>
        <taxon>rhamnoid group</taxon>
        <taxon>Rhamneae</taxon>
        <taxon>Rhamnella</taxon>
    </lineage>
</organism>
<dbReference type="SUPFAM" id="SSF53756">
    <property type="entry name" value="UDP-Glycosyltransferase/glycogen phosphorylase"/>
    <property type="match status" value="1"/>
</dbReference>
<keyword evidence="1" id="KW-0328">Glycosyltransferase</keyword>
<evidence type="ECO:0000313" key="4">
    <source>
        <dbReference type="Proteomes" id="UP000796880"/>
    </source>
</evidence>
<dbReference type="PANTHER" id="PTHR48049:SF160">
    <property type="entry name" value="UDP-GLYCOSYLTRANSFERASE 91A1"/>
    <property type="match status" value="1"/>
</dbReference>
<dbReference type="CDD" id="cd03784">
    <property type="entry name" value="GT1_Gtf-like"/>
    <property type="match status" value="1"/>
</dbReference>
<keyword evidence="4" id="KW-1185">Reference proteome</keyword>
<dbReference type="OrthoDB" id="1188768at2759"/>
<name>A0A8K0E2M1_9ROSA</name>
<evidence type="ECO:0000256" key="2">
    <source>
        <dbReference type="ARBA" id="ARBA00022679"/>
    </source>
</evidence>
<sequence>MANDVEQMLHIAMFPWLAFGHMIPFLEPAKLMAQKGHHISFISTPRNIDRLPKLPLNLSPFISFIKLPLPHSHNLSQKAEVTKDLLVKKISFLKNALDGLQVPITQFLQSSKPDWLLYDFVPYWLPNIVTNLRIPNAFFSIYIPACLTFVGSSLIPDDGKEPEDFTVPPKCYDVTVDNDVSDTHRFTKVLSSCDVVAVRGCMEFDFEWFQLLEDIHRKPALPVGLLPITPDMDDVDDNVNLKPVKEWLDMQHKASVVYVAFGSEAEVRQDELNEIALGLELSRVAIFLGAKVEILAHDSVGGFLTHGGWSSAVDALQFEKPLVLLTFFNDQGLNAKLLEEKMIGYVIPREERDGLFTRESLAESVKLVVVKEEGQIYREKAKEMKPLFADRKLQDNYVDNFLGYLKTHTRPKEEEEEDKKAVEI</sequence>
<dbReference type="Proteomes" id="UP000796880">
    <property type="component" value="Unassembled WGS sequence"/>
</dbReference>
<proteinExistence type="predicted"/>
<accession>A0A8K0E2M1</accession>
<keyword evidence="2" id="KW-0808">Transferase</keyword>
<dbReference type="AlphaFoldDB" id="A0A8K0E2M1"/>
<dbReference type="Pfam" id="PF00201">
    <property type="entry name" value="UDPGT"/>
    <property type="match status" value="1"/>
</dbReference>
<dbReference type="PANTHER" id="PTHR48049">
    <property type="entry name" value="GLYCOSYLTRANSFERASE"/>
    <property type="match status" value="1"/>
</dbReference>
<protein>
    <submittedName>
        <fullName evidence="3">Uncharacterized protein</fullName>
    </submittedName>
</protein>
<dbReference type="InterPro" id="IPR002213">
    <property type="entry name" value="UDP_glucos_trans"/>
</dbReference>
<reference evidence="3" key="1">
    <citation type="submission" date="2020-03" db="EMBL/GenBank/DDBJ databases">
        <title>A high-quality chromosome-level genome assembly of a woody plant with both climbing and erect habits, Rhamnella rubrinervis.</title>
        <authorList>
            <person name="Lu Z."/>
            <person name="Yang Y."/>
            <person name="Zhu X."/>
            <person name="Sun Y."/>
        </authorList>
    </citation>
    <scope>NUCLEOTIDE SEQUENCE</scope>
    <source>
        <strain evidence="3">BYM</strain>
        <tissue evidence="3">Leaf</tissue>
    </source>
</reference>